<gene>
    <name evidence="7" type="primary">Orct_3</name>
    <name evidence="7" type="ORF">Anas_12406</name>
</gene>
<dbReference type="AlphaFoldDB" id="A0A5N5TP33"/>
<evidence type="ECO:0000256" key="1">
    <source>
        <dbReference type="ARBA" id="ARBA00004141"/>
    </source>
</evidence>
<accession>A0A5N5TP33</accession>
<dbReference type="InterPro" id="IPR036259">
    <property type="entry name" value="MFS_trans_sf"/>
</dbReference>
<dbReference type="InterPro" id="IPR020846">
    <property type="entry name" value="MFS_dom"/>
</dbReference>
<dbReference type="OrthoDB" id="6379443at2759"/>
<dbReference type="PROSITE" id="PS00216">
    <property type="entry name" value="SUGAR_TRANSPORT_1"/>
    <property type="match status" value="1"/>
</dbReference>
<feature type="transmembrane region" description="Helical" evidence="5">
    <location>
        <begin position="199"/>
        <end position="219"/>
    </location>
</feature>
<sequence>MPESIRWLLSTGNGKEAVKVVKQIEKMNNLYIPSHVYDALDPDEGGAVTVGGAEGKERETTEDKPKRKVFDLLRYPNTRKRTINLMFCWAVVTTSYYGLSANSAKIGSNVFTSFILIMLIEVPSYIFAFLVLDRIGRKGTLCFTLLLGGISLIISGFIPSDMHTVIVTLSMLGKSGVSAAFAVVYVYSAEIFPTLYRSIGIGSCSMCARIGGILAPFIANLGYGRFAKRVQKKKKTKINLFPLQDKIYRPLPPFVFGALAISSGLLVFLLPETFGSELPQTLETAENFGTYPVVKILYKNKNKNLLLQPKYLRLQEVNSQGRRTMNRINSINLKQMNISIHWRNNYPNIKS</sequence>
<evidence type="ECO:0000256" key="3">
    <source>
        <dbReference type="ARBA" id="ARBA00022989"/>
    </source>
</evidence>
<dbReference type="PANTHER" id="PTHR24064">
    <property type="entry name" value="SOLUTE CARRIER FAMILY 22 MEMBER"/>
    <property type="match status" value="1"/>
</dbReference>
<feature type="transmembrane region" description="Helical" evidence="5">
    <location>
        <begin position="251"/>
        <end position="270"/>
    </location>
</feature>
<dbReference type="SUPFAM" id="SSF103473">
    <property type="entry name" value="MFS general substrate transporter"/>
    <property type="match status" value="1"/>
</dbReference>
<evidence type="ECO:0000256" key="4">
    <source>
        <dbReference type="ARBA" id="ARBA00023136"/>
    </source>
</evidence>
<keyword evidence="8" id="KW-1185">Reference proteome</keyword>
<evidence type="ECO:0000313" key="7">
    <source>
        <dbReference type="EMBL" id="KAB7507918.1"/>
    </source>
</evidence>
<dbReference type="InterPro" id="IPR005828">
    <property type="entry name" value="MFS_sugar_transport-like"/>
</dbReference>
<feature type="transmembrane region" description="Helical" evidence="5">
    <location>
        <begin position="111"/>
        <end position="132"/>
    </location>
</feature>
<name>A0A5N5TP33_9CRUS</name>
<dbReference type="PROSITE" id="PS50850">
    <property type="entry name" value="MFS"/>
    <property type="match status" value="1"/>
</dbReference>
<feature type="domain" description="Major facilitator superfamily (MFS) profile" evidence="6">
    <location>
        <begin position="1"/>
        <end position="275"/>
    </location>
</feature>
<comment type="caution">
    <text evidence="7">The sequence shown here is derived from an EMBL/GenBank/DDBJ whole genome shotgun (WGS) entry which is preliminary data.</text>
</comment>
<feature type="transmembrane region" description="Helical" evidence="5">
    <location>
        <begin position="82"/>
        <end position="99"/>
    </location>
</feature>
<protein>
    <submittedName>
        <fullName evidence="7">Organic cation transporter protein</fullName>
    </submittedName>
</protein>
<dbReference type="GO" id="GO:0016020">
    <property type="term" value="C:membrane"/>
    <property type="evidence" value="ECO:0007669"/>
    <property type="project" value="UniProtKB-SubCell"/>
</dbReference>
<dbReference type="Proteomes" id="UP000326759">
    <property type="component" value="Unassembled WGS sequence"/>
</dbReference>
<keyword evidence="3 5" id="KW-1133">Transmembrane helix</keyword>
<evidence type="ECO:0000313" key="8">
    <source>
        <dbReference type="Proteomes" id="UP000326759"/>
    </source>
</evidence>
<proteinExistence type="predicted"/>
<dbReference type="Gene3D" id="1.20.1250.20">
    <property type="entry name" value="MFS general substrate transporter like domains"/>
    <property type="match status" value="1"/>
</dbReference>
<reference evidence="7 8" key="1">
    <citation type="journal article" date="2019" name="PLoS Biol.">
        <title>Sex chromosomes control vertical transmission of feminizing Wolbachia symbionts in an isopod.</title>
        <authorList>
            <person name="Becking T."/>
            <person name="Chebbi M.A."/>
            <person name="Giraud I."/>
            <person name="Moumen B."/>
            <person name="Laverre T."/>
            <person name="Caubet Y."/>
            <person name="Peccoud J."/>
            <person name="Gilbert C."/>
            <person name="Cordaux R."/>
        </authorList>
    </citation>
    <scope>NUCLEOTIDE SEQUENCE [LARGE SCALE GENOMIC DNA]</scope>
    <source>
        <strain evidence="7">ANa2</strain>
        <tissue evidence="7">Whole body excluding digestive tract and cuticle</tissue>
    </source>
</reference>
<evidence type="ECO:0000256" key="5">
    <source>
        <dbReference type="SAM" id="Phobius"/>
    </source>
</evidence>
<dbReference type="InterPro" id="IPR005829">
    <property type="entry name" value="Sugar_transporter_CS"/>
</dbReference>
<keyword evidence="4 5" id="KW-0472">Membrane</keyword>
<dbReference type="EMBL" id="SEYY01000148">
    <property type="protein sequence ID" value="KAB7507918.1"/>
    <property type="molecule type" value="Genomic_DNA"/>
</dbReference>
<evidence type="ECO:0000256" key="2">
    <source>
        <dbReference type="ARBA" id="ARBA00022692"/>
    </source>
</evidence>
<comment type="subcellular location">
    <subcellularLocation>
        <location evidence="1">Membrane</location>
        <topology evidence="1">Multi-pass membrane protein</topology>
    </subcellularLocation>
</comment>
<feature type="transmembrane region" description="Helical" evidence="5">
    <location>
        <begin position="139"/>
        <end position="158"/>
    </location>
</feature>
<organism evidence="7 8">
    <name type="scientific">Armadillidium nasatum</name>
    <dbReference type="NCBI Taxonomy" id="96803"/>
    <lineage>
        <taxon>Eukaryota</taxon>
        <taxon>Metazoa</taxon>
        <taxon>Ecdysozoa</taxon>
        <taxon>Arthropoda</taxon>
        <taxon>Crustacea</taxon>
        <taxon>Multicrustacea</taxon>
        <taxon>Malacostraca</taxon>
        <taxon>Eumalacostraca</taxon>
        <taxon>Peracarida</taxon>
        <taxon>Isopoda</taxon>
        <taxon>Oniscidea</taxon>
        <taxon>Crinocheta</taxon>
        <taxon>Armadillidiidae</taxon>
        <taxon>Armadillidium</taxon>
    </lineage>
</organism>
<dbReference type="Pfam" id="PF00083">
    <property type="entry name" value="Sugar_tr"/>
    <property type="match status" value="1"/>
</dbReference>
<evidence type="ECO:0000259" key="6">
    <source>
        <dbReference type="PROSITE" id="PS50850"/>
    </source>
</evidence>
<keyword evidence="2 5" id="KW-0812">Transmembrane</keyword>
<dbReference type="GO" id="GO:0022857">
    <property type="term" value="F:transmembrane transporter activity"/>
    <property type="evidence" value="ECO:0007669"/>
    <property type="project" value="InterPro"/>
</dbReference>